<proteinExistence type="inferred from homology"/>
<keyword evidence="5" id="KW-0500">Molybdenum</keyword>
<comment type="similarity">
    <text evidence="3">Belongs to the prokaryotic molybdopterin-containing oxidoreductase family. NasA/NapA/NarB subfamily.</text>
</comment>
<dbReference type="EMBL" id="FNDD01000006">
    <property type="protein sequence ID" value="SDH01553.1"/>
    <property type="molecule type" value="Genomic_DNA"/>
</dbReference>
<dbReference type="Gene3D" id="3.40.50.740">
    <property type="match status" value="1"/>
</dbReference>
<dbReference type="PANTHER" id="PTHR43105">
    <property type="entry name" value="RESPIRATORY NITRATE REDUCTASE"/>
    <property type="match status" value="1"/>
</dbReference>
<dbReference type="Pfam" id="PF04879">
    <property type="entry name" value="Molybdop_Fe4S4"/>
    <property type="match status" value="1"/>
</dbReference>
<dbReference type="InterPro" id="IPR006657">
    <property type="entry name" value="MoPterin_dinucl-bd_dom"/>
</dbReference>
<dbReference type="InterPro" id="IPR006963">
    <property type="entry name" value="Mopterin_OxRdtase_4Fe-4S_dom"/>
</dbReference>
<dbReference type="GO" id="GO:0042128">
    <property type="term" value="P:nitrate assimilation"/>
    <property type="evidence" value="ECO:0007669"/>
    <property type="project" value="UniProtKB-KW"/>
</dbReference>
<sequence length="883" mass="97599">MNATPCQSTCPYCGVGCGVSVTEQAITGDSQHPANSGVLCVKGSALKPSLDMPSRLLYPKLNGQEVSWDVATDTIVEKLKQAVVQHGAHSVAMYVSGQLLTEDYYLANKLMKGYLGTANIDTNSRLCMSSAVAAHIRAFGEDVVPVNYNDLEHTDLIVICGANTAWTHPVLFRRIQAAREVNPELKLVVIDPRKTVTAEQADLHLAIDSDDDVLLFNGLIRYCLDTGAWDDEFIAAHTQGIEALREEVMDPQYSLAALSAKLNISYTDLSRYFSWFAQTPRAVTLFCQGVNQSEYGVDKANAIINAHLVTGKINQRGCGPFSMTGQPNAMGGREVGGLANQLAVHRGFDDESIAKVEQFWQAPNMATEPGLKAVELFDAVSRGDIKVLWIMATNPVVSMPNSIEVRKALKACDFVIVSDIIADSDVAEYADLLLPAAGWGEKQGMVTNSERVISRQRQFRTLPGEAKPDWWAINQVGQKWCAQNHWQNGFGFQTPAEIFREYAALTGINRKSRFQLDLSMFQALSDSDYQRWQPTQWGGERPFTNHLFSTPSGKAQLVVTKPLKRDVSGLWLNTGRLRDQWHTMTRTGFVAHLAASEPEPRVYMSAATAKQHGVEFAQLVKLKQGEHSVYAKAAQDEGLAGEQLYMPMHWAGRYGGQSQVNQVVLSHHDPISGQPAFKSSAVELCTQPVASYGLYLGEQFDLKRCEYLSMQQEQNVKMWRFASIDGLSKQEWQAQAARRLLLDTDRGWIGVECRKVQDQLWVSRICMVSNVPIECDETQLIQCIDAPLNLATLLNAATLGHRSKLVCSCFRVTDTQITRAMQKQGCVTLSDVQQTLKCGTNCGSCVSEIKQLIDEKGVASPLSQTQPSQAQYDQVIAQTVIDK</sequence>
<dbReference type="CDD" id="cd02791">
    <property type="entry name" value="MopB_CT_Nitrate-R-NapA-like"/>
    <property type="match status" value="1"/>
</dbReference>
<evidence type="ECO:0000256" key="2">
    <source>
        <dbReference type="ARBA" id="ARBA00001966"/>
    </source>
</evidence>
<dbReference type="CDD" id="cd02754">
    <property type="entry name" value="MopB_Nitrate-R-NapA-like"/>
    <property type="match status" value="1"/>
</dbReference>
<protein>
    <submittedName>
        <fullName evidence="12">Assimilatory nitrate reductase catalytic subunit</fullName>
    </submittedName>
</protein>
<dbReference type="InterPro" id="IPR006656">
    <property type="entry name" value="Mopterin_OxRdtase"/>
</dbReference>
<dbReference type="InterPro" id="IPR041854">
    <property type="entry name" value="BFD-like_2Fe2S-bd_dom_sf"/>
</dbReference>
<dbReference type="InterPro" id="IPR009010">
    <property type="entry name" value="Asp_de-COase-like_dom_sf"/>
</dbReference>
<evidence type="ECO:0000256" key="3">
    <source>
        <dbReference type="ARBA" id="ARBA00008747"/>
    </source>
</evidence>
<evidence type="ECO:0000259" key="11">
    <source>
        <dbReference type="SMART" id="SM00926"/>
    </source>
</evidence>
<keyword evidence="9" id="KW-0411">Iron-sulfur</keyword>
<evidence type="ECO:0000256" key="8">
    <source>
        <dbReference type="ARBA" id="ARBA00023004"/>
    </source>
</evidence>
<dbReference type="SUPFAM" id="SSF53706">
    <property type="entry name" value="Formate dehydrogenase/DMSO reductase, domains 1-3"/>
    <property type="match status" value="1"/>
</dbReference>
<dbReference type="InterPro" id="IPR041957">
    <property type="entry name" value="CT_Nitrate-R-NapA-like"/>
</dbReference>
<dbReference type="STRING" id="861298.SAMN04488136_106127"/>
<accession>A0A1G7YYK9</accession>
<dbReference type="Pfam" id="PF01568">
    <property type="entry name" value="Molydop_binding"/>
    <property type="match status" value="1"/>
</dbReference>
<organism evidence="12 13">
    <name type="scientific">Vibrio xiamenensis</name>
    <dbReference type="NCBI Taxonomy" id="861298"/>
    <lineage>
        <taxon>Bacteria</taxon>
        <taxon>Pseudomonadati</taxon>
        <taxon>Pseudomonadota</taxon>
        <taxon>Gammaproteobacteria</taxon>
        <taxon>Vibrionales</taxon>
        <taxon>Vibrionaceae</taxon>
        <taxon>Vibrio</taxon>
    </lineage>
</organism>
<dbReference type="GO" id="GO:0045333">
    <property type="term" value="P:cellular respiration"/>
    <property type="evidence" value="ECO:0007669"/>
    <property type="project" value="UniProtKB-ARBA"/>
</dbReference>
<dbReference type="PANTHER" id="PTHR43105:SF9">
    <property type="entry name" value="NADPH-FE(3+) OXIDOREDUCTASE SUBUNIT ALPHA"/>
    <property type="match status" value="1"/>
</dbReference>
<keyword evidence="6" id="KW-0479">Metal-binding</keyword>
<dbReference type="GO" id="GO:0016020">
    <property type="term" value="C:membrane"/>
    <property type="evidence" value="ECO:0007669"/>
    <property type="project" value="TreeGrafter"/>
</dbReference>
<keyword evidence="8" id="KW-0408">Iron</keyword>
<dbReference type="InterPro" id="IPR050123">
    <property type="entry name" value="Prok_molybdopt-oxidoreductase"/>
</dbReference>
<keyword evidence="13" id="KW-1185">Reference proteome</keyword>
<evidence type="ECO:0000256" key="10">
    <source>
        <dbReference type="ARBA" id="ARBA00023063"/>
    </source>
</evidence>
<dbReference type="Gene3D" id="2.20.25.90">
    <property type="entry name" value="ADC-like domains"/>
    <property type="match status" value="1"/>
</dbReference>
<evidence type="ECO:0000256" key="7">
    <source>
        <dbReference type="ARBA" id="ARBA00023002"/>
    </source>
</evidence>
<reference evidence="12 13" key="1">
    <citation type="submission" date="2016-10" db="EMBL/GenBank/DDBJ databases">
        <authorList>
            <person name="de Groot N.N."/>
        </authorList>
    </citation>
    <scope>NUCLEOTIDE SEQUENCE [LARGE SCALE GENOMIC DNA]</scope>
    <source>
        <strain evidence="12 13">CGMCC 1.10228</strain>
    </source>
</reference>
<dbReference type="GO" id="GO:1990204">
    <property type="term" value="C:oxidoreductase complex"/>
    <property type="evidence" value="ECO:0007669"/>
    <property type="project" value="UniProtKB-ARBA"/>
</dbReference>
<dbReference type="GO" id="GO:0016491">
    <property type="term" value="F:oxidoreductase activity"/>
    <property type="evidence" value="ECO:0007669"/>
    <property type="project" value="UniProtKB-KW"/>
</dbReference>
<evidence type="ECO:0000256" key="5">
    <source>
        <dbReference type="ARBA" id="ARBA00022505"/>
    </source>
</evidence>
<evidence type="ECO:0000313" key="12">
    <source>
        <dbReference type="EMBL" id="SDH01553.1"/>
    </source>
</evidence>
<dbReference type="GO" id="GO:0051539">
    <property type="term" value="F:4 iron, 4 sulfur cluster binding"/>
    <property type="evidence" value="ECO:0007669"/>
    <property type="project" value="UniProtKB-KW"/>
</dbReference>
<comment type="cofactor">
    <cofactor evidence="1">
        <name>Mo-bis(molybdopterin guanine dinucleotide)</name>
        <dbReference type="ChEBI" id="CHEBI:60539"/>
    </cofactor>
</comment>
<dbReference type="GO" id="GO:0046872">
    <property type="term" value="F:metal ion binding"/>
    <property type="evidence" value="ECO:0007669"/>
    <property type="project" value="UniProtKB-KW"/>
</dbReference>
<dbReference type="RefSeq" id="WP_093271531.1">
    <property type="nucleotide sequence ID" value="NZ_FNDD01000006.1"/>
</dbReference>
<evidence type="ECO:0000256" key="4">
    <source>
        <dbReference type="ARBA" id="ARBA00022485"/>
    </source>
</evidence>
<gene>
    <name evidence="12" type="ORF">SAMN04488136_106127</name>
</gene>
<comment type="cofactor">
    <cofactor evidence="2">
        <name>[4Fe-4S] cluster</name>
        <dbReference type="ChEBI" id="CHEBI:49883"/>
    </cofactor>
</comment>
<dbReference type="Gene3D" id="2.40.40.20">
    <property type="match status" value="1"/>
</dbReference>
<evidence type="ECO:0000256" key="1">
    <source>
        <dbReference type="ARBA" id="ARBA00001942"/>
    </source>
</evidence>
<dbReference type="SUPFAM" id="SSF50692">
    <property type="entry name" value="ADC-like"/>
    <property type="match status" value="1"/>
</dbReference>
<dbReference type="Pfam" id="PF00384">
    <property type="entry name" value="Molybdopterin"/>
    <property type="match status" value="1"/>
</dbReference>
<dbReference type="Pfam" id="PF04324">
    <property type="entry name" value="Fer2_BFD"/>
    <property type="match status" value="1"/>
</dbReference>
<dbReference type="Gene3D" id="1.10.10.1100">
    <property type="entry name" value="BFD-like [2Fe-2S]-binding domain"/>
    <property type="match status" value="1"/>
</dbReference>
<evidence type="ECO:0000256" key="6">
    <source>
        <dbReference type="ARBA" id="ARBA00022723"/>
    </source>
</evidence>
<evidence type="ECO:0000313" key="13">
    <source>
        <dbReference type="Proteomes" id="UP000198854"/>
    </source>
</evidence>
<dbReference type="GO" id="GO:0043546">
    <property type="term" value="F:molybdopterin cofactor binding"/>
    <property type="evidence" value="ECO:0007669"/>
    <property type="project" value="InterPro"/>
</dbReference>
<evidence type="ECO:0000256" key="9">
    <source>
        <dbReference type="ARBA" id="ARBA00023014"/>
    </source>
</evidence>
<dbReference type="InterPro" id="IPR007419">
    <property type="entry name" value="BFD-like_2Fe2S-bd_dom"/>
</dbReference>
<dbReference type="SMART" id="SM00926">
    <property type="entry name" value="Molybdop_Fe4S4"/>
    <property type="match status" value="1"/>
</dbReference>
<dbReference type="Gene3D" id="3.40.228.10">
    <property type="entry name" value="Dimethylsulfoxide Reductase, domain 2"/>
    <property type="match status" value="1"/>
</dbReference>
<dbReference type="AlphaFoldDB" id="A0A1G7YYK9"/>
<feature type="domain" description="4Fe-4S Mo/W bis-MGD-type" evidence="11">
    <location>
        <begin position="3"/>
        <end position="51"/>
    </location>
</feature>
<keyword evidence="7" id="KW-0560">Oxidoreductase</keyword>
<keyword evidence="10" id="KW-0534">Nitrate assimilation</keyword>
<dbReference type="OrthoDB" id="9810782at2"/>
<dbReference type="Proteomes" id="UP000198854">
    <property type="component" value="Unassembled WGS sequence"/>
</dbReference>
<keyword evidence="4" id="KW-0004">4Fe-4S</keyword>
<name>A0A1G7YYK9_9VIBR</name>